<sequence length="153" mass="17779">MKNGFLTLQQKIDIVKQAYAKEGRVKATAKAYGVTTRTIYRWKELVDENGRPKVPKGMIQKRTRRTSQKLRPEYEEALMKAYENAKESKKSLNRIQFQRALLESFPDLNNPESRKHLKTIVESFCKRHEVRLARTPRAKHNALGVPSRASQLL</sequence>
<dbReference type="InterPro" id="IPR009057">
    <property type="entry name" value="Homeodomain-like_sf"/>
</dbReference>
<dbReference type="AlphaFoldDB" id="A0AAV8UFI5"/>
<name>A0AAV8UFI5_9RHOD</name>
<gene>
    <name evidence="1" type="ORF">NDN08_007048</name>
</gene>
<dbReference type="SUPFAM" id="SSF46689">
    <property type="entry name" value="Homeodomain-like"/>
    <property type="match status" value="1"/>
</dbReference>
<keyword evidence="2" id="KW-1185">Reference proteome</keyword>
<reference evidence="1 2" key="1">
    <citation type="journal article" date="2023" name="Nat. Commun.">
        <title>Origin of minicircular mitochondrial genomes in red algae.</title>
        <authorList>
            <person name="Lee Y."/>
            <person name="Cho C.H."/>
            <person name="Lee Y.M."/>
            <person name="Park S.I."/>
            <person name="Yang J.H."/>
            <person name="West J.A."/>
            <person name="Bhattacharya D."/>
            <person name="Yoon H.S."/>
        </authorList>
    </citation>
    <scope>NUCLEOTIDE SEQUENCE [LARGE SCALE GENOMIC DNA]</scope>
    <source>
        <strain evidence="1 2">CCMP1338</strain>
        <tissue evidence="1">Whole cell</tissue>
    </source>
</reference>
<dbReference type="Gene3D" id="1.10.260.40">
    <property type="entry name" value="lambda repressor-like DNA-binding domains"/>
    <property type="match status" value="1"/>
</dbReference>
<dbReference type="InterPro" id="IPR010982">
    <property type="entry name" value="Lambda_DNA-bd_dom_sf"/>
</dbReference>
<dbReference type="Pfam" id="PF13551">
    <property type="entry name" value="HTH_29"/>
    <property type="match status" value="1"/>
</dbReference>
<dbReference type="GO" id="GO:0003677">
    <property type="term" value="F:DNA binding"/>
    <property type="evidence" value="ECO:0007669"/>
    <property type="project" value="InterPro"/>
</dbReference>
<comment type="caution">
    <text evidence="1">The sequence shown here is derived from an EMBL/GenBank/DDBJ whole genome shotgun (WGS) entry which is preliminary data.</text>
</comment>
<evidence type="ECO:0000313" key="2">
    <source>
        <dbReference type="Proteomes" id="UP001157974"/>
    </source>
</evidence>
<organism evidence="1 2">
    <name type="scientific">Rhodosorus marinus</name>
    <dbReference type="NCBI Taxonomy" id="101924"/>
    <lineage>
        <taxon>Eukaryota</taxon>
        <taxon>Rhodophyta</taxon>
        <taxon>Stylonematophyceae</taxon>
        <taxon>Stylonematales</taxon>
        <taxon>Stylonemataceae</taxon>
        <taxon>Rhodosorus</taxon>
    </lineage>
</organism>
<protein>
    <recommendedName>
        <fullName evidence="3">HTH psq-type domain-containing protein</fullName>
    </recommendedName>
</protein>
<proteinExistence type="predicted"/>
<evidence type="ECO:0008006" key="3">
    <source>
        <dbReference type="Google" id="ProtNLM"/>
    </source>
</evidence>
<dbReference type="EMBL" id="JAMWBK010000011">
    <property type="protein sequence ID" value="KAJ8901199.1"/>
    <property type="molecule type" value="Genomic_DNA"/>
</dbReference>
<dbReference type="Proteomes" id="UP001157974">
    <property type="component" value="Unassembled WGS sequence"/>
</dbReference>
<evidence type="ECO:0000313" key="1">
    <source>
        <dbReference type="EMBL" id="KAJ8901199.1"/>
    </source>
</evidence>
<accession>A0AAV8UFI5</accession>